<evidence type="ECO:0000313" key="12">
    <source>
        <dbReference type="Proteomes" id="UP001064933"/>
    </source>
</evidence>
<reference evidence="11" key="1">
    <citation type="submission" date="2022-10" db="EMBL/GenBank/DDBJ databases">
        <title>Characterization and whole genome sequencing of a new Roseateles species, isolated from fresh water.</title>
        <authorList>
            <person name="Guliayeva D.Y."/>
            <person name="Akhremchuk A.E."/>
            <person name="Sikolenko M.A."/>
            <person name="Valentovich L.N."/>
            <person name="Sidarenka A.V."/>
        </authorList>
    </citation>
    <scope>NUCLEOTIDE SEQUENCE</scope>
    <source>
        <strain evidence="11">BIM B-1768</strain>
    </source>
</reference>
<evidence type="ECO:0000256" key="4">
    <source>
        <dbReference type="ARBA" id="ARBA00022989"/>
    </source>
</evidence>
<dbReference type="CDD" id="cd12912">
    <property type="entry name" value="PDC2_MCP_like"/>
    <property type="match status" value="1"/>
</dbReference>
<proteinExistence type="inferred from homology"/>
<dbReference type="PANTHER" id="PTHR43531">
    <property type="entry name" value="PROTEIN ICFG"/>
    <property type="match status" value="1"/>
</dbReference>
<keyword evidence="12" id="KW-1185">Reference proteome</keyword>
<gene>
    <name evidence="11" type="ORF">N4261_20270</name>
</gene>
<keyword evidence="7" id="KW-0807">Transducer</keyword>
<evidence type="ECO:0000259" key="10">
    <source>
        <dbReference type="PROSITE" id="PS50885"/>
    </source>
</evidence>
<feature type="transmembrane region" description="Helical" evidence="8">
    <location>
        <begin position="9"/>
        <end position="32"/>
    </location>
</feature>
<dbReference type="EMBL" id="CP104562">
    <property type="protein sequence ID" value="UXH77320.1"/>
    <property type="molecule type" value="Genomic_DNA"/>
</dbReference>
<evidence type="ECO:0000256" key="7">
    <source>
        <dbReference type="PROSITE-ProRule" id="PRU00284"/>
    </source>
</evidence>
<evidence type="ECO:0000256" key="6">
    <source>
        <dbReference type="ARBA" id="ARBA00029447"/>
    </source>
</evidence>
<dbReference type="RefSeq" id="WP_261757064.1">
    <property type="nucleotide sequence ID" value="NZ_CP104562.2"/>
</dbReference>
<evidence type="ECO:0000256" key="2">
    <source>
        <dbReference type="ARBA" id="ARBA00022475"/>
    </source>
</evidence>
<evidence type="ECO:0000259" key="9">
    <source>
        <dbReference type="PROSITE" id="PS50111"/>
    </source>
</evidence>
<dbReference type="InterPro" id="IPR004089">
    <property type="entry name" value="MCPsignal_dom"/>
</dbReference>
<dbReference type="CDD" id="cd11386">
    <property type="entry name" value="MCP_signal"/>
    <property type="match status" value="1"/>
</dbReference>
<dbReference type="Gene3D" id="3.30.450.20">
    <property type="entry name" value="PAS domain"/>
    <property type="match status" value="2"/>
</dbReference>
<dbReference type="InterPro" id="IPR033479">
    <property type="entry name" value="dCache_1"/>
</dbReference>
<dbReference type="PROSITE" id="PS50111">
    <property type="entry name" value="CHEMOTAXIS_TRANSDUC_2"/>
    <property type="match status" value="1"/>
</dbReference>
<dbReference type="Proteomes" id="UP001064933">
    <property type="component" value="Chromosome"/>
</dbReference>
<dbReference type="SUPFAM" id="SSF103190">
    <property type="entry name" value="Sensory domain-like"/>
    <property type="match status" value="1"/>
</dbReference>
<keyword evidence="5 8" id="KW-0472">Membrane</keyword>
<dbReference type="InterPro" id="IPR029151">
    <property type="entry name" value="Sensor-like_sf"/>
</dbReference>
<evidence type="ECO:0000256" key="3">
    <source>
        <dbReference type="ARBA" id="ARBA00022692"/>
    </source>
</evidence>
<dbReference type="SUPFAM" id="SSF58104">
    <property type="entry name" value="Methyl-accepting chemotaxis protein (MCP) signaling domain"/>
    <property type="match status" value="1"/>
</dbReference>
<comment type="similarity">
    <text evidence="6">Belongs to the methyl-accepting chemotaxis (MCP) protein family.</text>
</comment>
<dbReference type="SMART" id="SM00283">
    <property type="entry name" value="MA"/>
    <property type="match status" value="1"/>
</dbReference>
<evidence type="ECO:0000256" key="1">
    <source>
        <dbReference type="ARBA" id="ARBA00004651"/>
    </source>
</evidence>
<dbReference type="Gene3D" id="1.10.287.950">
    <property type="entry name" value="Methyl-accepting chemotaxis protein"/>
    <property type="match status" value="1"/>
</dbReference>
<dbReference type="PANTHER" id="PTHR43531:SF16">
    <property type="entry name" value="METHYL-ACCEPTING CHEMOTAXIS PROTEIN II"/>
    <property type="match status" value="1"/>
</dbReference>
<accession>A0ABY6AX03</accession>
<name>A0ABY6AX03_9BURK</name>
<dbReference type="InterPro" id="IPR003660">
    <property type="entry name" value="HAMP_dom"/>
</dbReference>
<dbReference type="SMART" id="SM00304">
    <property type="entry name" value="HAMP"/>
    <property type="match status" value="1"/>
</dbReference>
<organism evidence="11 12">
    <name type="scientific">Roseateles amylovorans</name>
    <dbReference type="NCBI Taxonomy" id="2978473"/>
    <lineage>
        <taxon>Bacteria</taxon>
        <taxon>Pseudomonadati</taxon>
        <taxon>Pseudomonadota</taxon>
        <taxon>Betaproteobacteria</taxon>
        <taxon>Burkholderiales</taxon>
        <taxon>Sphaerotilaceae</taxon>
        <taxon>Roseateles</taxon>
    </lineage>
</organism>
<feature type="domain" description="HAMP" evidence="10">
    <location>
        <begin position="294"/>
        <end position="348"/>
    </location>
</feature>
<dbReference type="CDD" id="cd12913">
    <property type="entry name" value="PDC1_MCP_like"/>
    <property type="match status" value="1"/>
</dbReference>
<feature type="transmembrane region" description="Helical" evidence="8">
    <location>
        <begin position="274"/>
        <end position="297"/>
    </location>
</feature>
<dbReference type="Pfam" id="PF00672">
    <property type="entry name" value="HAMP"/>
    <property type="match status" value="1"/>
</dbReference>
<keyword evidence="2" id="KW-1003">Cell membrane</keyword>
<comment type="subcellular location">
    <subcellularLocation>
        <location evidence="1">Cell membrane</location>
        <topology evidence="1">Multi-pass membrane protein</topology>
    </subcellularLocation>
</comment>
<dbReference type="Pfam" id="PF02743">
    <property type="entry name" value="dCache_1"/>
    <property type="match status" value="1"/>
</dbReference>
<dbReference type="Pfam" id="PF00015">
    <property type="entry name" value="MCPsignal"/>
    <property type="match status" value="1"/>
</dbReference>
<dbReference type="CDD" id="cd06225">
    <property type="entry name" value="HAMP"/>
    <property type="match status" value="1"/>
</dbReference>
<keyword evidence="3 8" id="KW-0812">Transmembrane</keyword>
<dbReference type="PROSITE" id="PS50885">
    <property type="entry name" value="HAMP"/>
    <property type="match status" value="1"/>
</dbReference>
<evidence type="ECO:0000256" key="5">
    <source>
        <dbReference type="ARBA" id="ARBA00023136"/>
    </source>
</evidence>
<sequence length="609" mass="63346">MLKTIKSRLIAISIAIVVAAVALATFASYWAVRDHARRQVQSQLTELAGAHAAGVAAWVKTQKDVVAALAPAAALDDPRPALTQALNSGRLDLAYVGGADKRMISIPDRQRAADYDPTARPWFKLASGSDQPVITAPYVAASSKKLVVTFASAVKVGGEVKAVTGADVTLDDVIATMKAIKPTDSGFAMLLDKSGKIIAHPDAALTLKPVKELSDTLDEPLIAAAHGDALTMAAIGDHRYFLKAVDIPGTDWVLVAAAEREEALSALSSVLRNAGWTMVAVTLAAALVAAAAVGALLKGLAGIKRAMNDIGAGEGDLSQRLQVRGEDELAEISRGFNQFVQKIEQVMLQVRDTSQSIAVASREIAAGNHDLSQRTEETASNLQETASSMEQLNSTVASSADSAAQARELADSASRVAEQGGAAMAQVVSTMEAISASSRQIGDIIGVIDGIAFQTNILALNAAVEAARAGEQGRGFAVVASEVRALAQRSASAAKEIKTLITASVERVETGTRQVSSAGDTMGEVVGSVKRVTQMIGEISHTALEQSHGIGQVNQAVAQLDQVTQQNASLVEESAAAAESLKDQAQRLADVVGTFRLSGAPSSSFGRNF</sequence>
<feature type="domain" description="Methyl-accepting transducer" evidence="9">
    <location>
        <begin position="353"/>
        <end position="582"/>
    </location>
</feature>
<protein>
    <submittedName>
        <fullName evidence="11">Methyl-accepting chemotaxis protein</fullName>
    </submittedName>
</protein>
<keyword evidence="4 8" id="KW-1133">Transmembrane helix</keyword>
<evidence type="ECO:0000256" key="8">
    <source>
        <dbReference type="SAM" id="Phobius"/>
    </source>
</evidence>
<dbReference type="InterPro" id="IPR051310">
    <property type="entry name" value="MCP_chemotaxis"/>
</dbReference>
<evidence type="ECO:0000313" key="11">
    <source>
        <dbReference type="EMBL" id="UXH77320.1"/>
    </source>
</evidence>